<comment type="caution">
    <text evidence="2">The sequence shown here is derived from an EMBL/GenBank/DDBJ whole genome shotgun (WGS) entry which is preliminary data.</text>
</comment>
<keyword evidence="3" id="KW-1185">Reference proteome</keyword>
<dbReference type="Pfam" id="PF26490">
    <property type="entry name" value="DUF8159"/>
    <property type="match status" value="1"/>
</dbReference>
<gene>
    <name evidence="2" type="ORF">Nmn1133_01510</name>
</gene>
<dbReference type="EMBL" id="RJJC01000001">
    <property type="protein sequence ID" value="RNJ25497.1"/>
    <property type="molecule type" value="Genomic_DNA"/>
</dbReference>
<dbReference type="RefSeq" id="WP_075937753.1">
    <property type="nucleotide sequence ID" value="NZ_BDJH01000002.1"/>
</dbReference>
<name>A0AAJ4R745_9EURY</name>
<evidence type="ECO:0000259" key="1">
    <source>
        <dbReference type="Pfam" id="PF26490"/>
    </source>
</evidence>
<proteinExistence type="predicted"/>
<sequence>MTLTEDDVGAILESELAADGLHVTHCEHHDGALHVGYESPGVNRQIPQSQVGTILRAFLALAGIETESGDGRSIPDAGAWDPEAVEVWAFDNVDSEDDRETKGHFEVHEGWFHALEAGHISETDFSTLVLSTLE</sequence>
<dbReference type="InterPro" id="IPR058473">
    <property type="entry name" value="DUF8159"/>
</dbReference>
<evidence type="ECO:0000313" key="3">
    <source>
        <dbReference type="Proteomes" id="UP000270581"/>
    </source>
</evidence>
<feature type="domain" description="DUF8159" evidence="1">
    <location>
        <begin position="5"/>
        <end position="134"/>
    </location>
</feature>
<dbReference type="AlphaFoldDB" id="A0AAJ4R745"/>
<dbReference type="Proteomes" id="UP000270581">
    <property type="component" value="Unassembled WGS sequence"/>
</dbReference>
<reference evidence="2 3" key="1">
    <citation type="submission" date="2018-11" db="EMBL/GenBank/DDBJ databases">
        <title>Genome sequences of Natronomonas sp. CBA1133.</title>
        <authorList>
            <person name="Roh S.W."/>
            <person name="Cha I.-T."/>
        </authorList>
    </citation>
    <scope>NUCLEOTIDE SEQUENCE [LARGE SCALE GENOMIC DNA]</scope>
    <source>
        <strain evidence="2 3">CBA1133</strain>
    </source>
</reference>
<organism evidence="2 3">
    <name type="scientific">Halosegnis longus</name>
    <dbReference type="NCBI Taxonomy" id="2216012"/>
    <lineage>
        <taxon>Archaea</taxon>
        <taxon>Methanobacteriati</taxon>
        <taxon>Methanobacteriota</taxon>
        <taxon>Stenosarchaea group</taxon>
        <taxon>Halobacteria</taxon>
        <taxon>Halobacteriales</taxon>
        <taxon>Natronomonadaceae</taxon>
        <taxon>Halosegnis</taxon>
    </lineage>
</organism>
<protein>
    <recommendedName>
        <fullName evidence="1">DUF8159 domain-containing protein</fullName>
    </recommendedName>
</protein>
<accession>A0AAJ4R745</accession>
<evidence type="ECO:0000313" key="2">
    <source>
        <dbReference type="EMBL" id="RNJ25497.1"/>
    </source>
</evidence>